<keyword evidence="3" id="KW-0862">Zinc</keyword>
<dbReference type="PROSITE" id="PS50188">
    <property type="entry name" value="B302_SPRY"/>
    <property type="match status" value="1"/>
</dbReference>
<dbReference type="CDD" id="cd16541">
    <property type="entry name" value="RING-HC_RNF123"/>
    <property type="match status" value="1"/>
</dbReference>
<feature type="compositionally biased region" description="Low complexity" evidence="5">
    <location>
        <begin position="90"/>
        <end position="102"/>
    </location>
</feature>
<sequence length="1159" mass="130835">MSTKSPGGETKDSGIDSLLLQGATAAITGAIGQPESGNDGAVDEEFSKFIHHTLGSTIEEPVTSKNAIGLHNINDHIENLLVECTKKNATTEPTSPESTVTENKSDTSGRIGPEKVVFESEIGAFIVDEAKLVLASQSNFSSARANVCVYKGKWVYELMLGSKGVMQIGFCTHKCVFHEEIGVGDTEDSYSYDGNRIRKWNIATSKYGDEWQTGDVVSCMIDADNGIISFARNGKNLGVAYDNVKLGQGYAYFPAISLSFNENIQANFGATPLRYPLFSYQPVQNPPTDAIMKANFLVDCLERSLPSLVESKTSPSMKLMSDQAKKNHVNKLLVCTHLFEKLTPLLSVAYIVDDIFIKFLLRLIDNQDRLGVQPLVAKMLDLMWICMESHEIKKCLELFAVILTTKYRYSPTSTEMKFQIMYLTLALAVLRHEKTRKHLLKHVLFSRVRFAYMMLTKPPDDAVLAELLPTPWWRTDGLQPAIVQCPLPVTLCFFHRLIVALRYYWDKYAEENPMTAVKSKDAFVPPHMFYANILDYFTLSRVGGSVSSLDEELKDDLEKVDIKKNSSEFKGEGFSSVKVKEETDQCSKKREQPSSVSLLEILDGIIMLYDIGVHKQLGKMAAIYDNAAEFATALKETQRKLKKCGNQNAEVYNDIMHSNSVFEKKTLEHARHVAWVATLVFSKDKQDNVVFVLKAVLKSISAAHTTGSLFGYVPEFYLDTCINAYNGIRNYFSLAHQLKSIQGIQELMVNYGVFLSRHFADKRIKRFEIKDTVIQAMMWYVANKETLTLLESMPRPDRVAMVRSLLSPYESRTWAQTNWILVRLWKGNGFAFRYVKPPHILSPKPSDKEKEGTILQTPCPSPIFQEIVREVLLEDDKFTTNFLNSVLNQLNWSFSEFIGMLQEISHISSKNEPHILDPQQLKLCGTCFDLTVGLTRVLEFITAKAHEVFLDWSRTSAELILCRLYQLITHVLNRVIAPCNIFENVVKVDLPGMDGVDKFPILASVAGILTNLICIDNQKFKDCAIKTLLADSGFQMNTLEFLMSGEGPRAATVRGQRRFDSNFSFKKYEEVNEEEVKKVEDMIESVQSQYKIAPPPPQTPADEEVCTICYARPQVKIFQPCGHKSCSSCVEQHLMNDKNCFFCKTEIKKVKDIPLKLFL</sequence>
<dbReference type="SMART" id="SM00449">
    <property type="entry name" value="SPRY"/>
    <property type="match status" value="1"/>
</dbReference>
<dbReference type="InterPro" id="IPR043136">
    <property type="entry name" value="B30.2/SPRY_sf"/>
</dbReference>
<dbReference type="PANTHER" id="PTHR13363:SF5">
    <property type="entry name" value="E3 UBIQUITIN-PROTEIN LIGASE RNF123"/>
    <property type="match status" value="1"/>
</dbReference>
<accession>A0ABM0MR51</accession>
<evidence type="ECO:0000256" key="4">
    <source>
        <dbReference type="PROSITE-ProRule" id="PRU00175"/>
    </source>
</evidence>
<evidence type="ECO:0000256" key="5">
    <source>
        <dbReference type="SAM" id="MobiDB-lite"/>
    </source>
</evidence>
<dbReference type="InterPro" id="IPR003877">
    <property type="entry name" value="SPRY_dom"/>
</dbReference>
<dbReference type="PROSITE" id="PS50089">
    <property type="entry name" value="ZF_RING_2"/>
    <property type="match status" value="1"/>
</dbReference>
<evidence type="ECO:0000256" key="2">
    <source>
        <dbReference type="ARBA" id="ARBA00022771"/>
    </source>
</evidence>
<dbReference type="PANTHER" id="PTHR13363">
    <property type="entry name" value="RING FINGER AND SRY DOMAIN-CONTAINING"/>
    <property type="match status" value="1"/>
</dbReference>
<feature type="domain" description="RING-type" evidence="6">
    <location>
        <begin position="1106"/>
        <end position="1144"/>
    </location>
</feature>
<dbReference type="GeneID" id="102804184"/>
<dbReference type="Pfam" id="PF13920">
    <property type="entry name" value="zf-C3HC4_3"/>
    <property type="match status" value="1"/>
</dbReference>
<evidence type="ECO:0000313" key="8">
    <source>
        <dbReference type="Proteomes" id="UP000694865"/>
    </source>
</evidence>
<name>A0ABM0MR51_SACKO</name>
<feature type="domain" description="B30.2/SPRY" evidence="7">
    <location>
        <begin position="77"/>
        <end position="273"/>
    </location>
</feature>
<dbReference type="RefSeq" id="XP_006822492.1">
    <property type="nucleotide sequence ID" value="XM_006822429.1"/>
</dbReference>
<dbReference type="SUPFAM" id="SSF49899">
    <property type="entry name" value="Concanavalin A-like lectins/glucanases"/>
    <property type="match status" value="1"/>
</dbReference>
<organism evidence="8 9">
    <name type="scientific">Saccoglossus kowalevskii</name>
    <name type="common">Acorn worm</name>
    <dbReference type="NCBI Taxonomy" id="10224"/>
    <lineage>
        <taxon>Eukaryota</taxon>
        <taxon>Metazoa</taxon>
        <taxon>Hemichordata</taxon>
        <taxon>Enteropneusta</taxon>
        <taxon>Harrimaniidae</taxon>
        <taxon>Saccoglossus</taxon>
    </lineage>
</organism>
<dbReference type="InterPro" id="IPR013083">
    <property type="entry name" value="Znf_RING/FYVE/PHD"/>
</dbReference>
<keyword evidence="8" id="KW-1185">Reference proteome</keyword>
<evidence type="ECO:0000256" key="3">
    <source>
        <dbReference type="ARBA" id="ARBA00022833"/>
    </source>
</evidence>
<dbReference type="Pfam" id="PF25576">
    <property type="entry name" value="TPR_RNF123"/>
    <property type="match status" value="1"/>
</dbReference>
<dbReference type="InterPro" id="IPR001841">
    <property type="entry name" value="Znf_RING"/>
</dbReference>
<gene>
    <name evidence="9" type="primary">LOC102804184</name>
</gene>
<keyword evidence="1" id="KW-0479">Metal-binding</keyword>
<dbReference type="Proteomes" id="UP000694865">
    <property type="component" value="Unplaced"/>
</dbReference>
<evidence type="ECO:0000256" key="1">
    <source>
        <dbReference type="ARBA" id="ARBA00022723"/>
    </source>
</evidence>
<dbReference type="InterPro" id="IPR045129">
    <property type="entry name" value="RNF123/RKP/RSPRY1"/>
</dbReference>
<evidence type="ECO:0000313" key="9">
    <source>
        <dbReference type="RefSeq" id="XP_006822492.1"/>
    </source>
</evidence>
<feature type="region of interest" description="Disordered" evidence="5">
    <location>
        <begin position="89"/>
        <end position="111"/>
    </location>
</feature>
<dbReference type="InterPro" id="IPR057987">
    <property type="entry name" value="TPR_RNF123/RKP"/>
</dbReference>
<dbReference type="Gene3D" id="2.60.120.920">
    <property type="match status" value="1"/>
</dbReference>
<proteinExistence type="predicted"/>
<evidence type="ECO:0000259" key="7">
    <source>
        <dbReference type="PROSITE" id="PS50188"/>
    </source>
</evidence>
<reference evidence="9" key="1">
    <citation type="submission" date="2025-08" db="UniProtKB">
        <authorList>
            <consortium name="RefSeq"/>
        </authorList>
    </citation>
    <scope>IDENTIFICATION</scope>
    <source>
        <tissue evidence="9">Testes</tissue>
    </source>
</reference>
<dbReference type="SUPFAM" id="SSF57850">
    <property type="entry name" value="RING/U-box"/>
    <property type="match status" value="1"/>
</dbReference>
<dbReference type="InterPro" id="IPR013320">
    <property type="entry name" value="ConA-like_dom_sf"/>
</dbReference>
<evidence type="ECO:0000259" key="6">
    <source>
        <dbReference type="PROSITE" id="PS50089"/>
    </source>
</evidence>
<dbReference type="InterPro" id="IPR001870">
    <property type="entry name" value="B30.2/SPRY"/>
</dbReference>
<keyword evidence="2 4" id="KW-0863">Zinc-finger</keyword>
<protein>
    <submittedName>
        <fullName evidence="9">E3 ubiquitin-protein ligase RNF123-like</fullName>
    </submittedName>
</protein>
<dbReference type="Gene3D" id="3.30.40.10">
    <property type="entry name" value="Zinc/RING finger domain, C3HC4 (zinc finger)"/>
    <property type="match status" value="1"/>
</dbReference>
<dbReference type="Pfam" id="PF00622">
    <property type="entry name" value="SPRY"/>
    <property type="match status" value="1"/>
</dbReference>